<protein>
    <submittedName>
        <fullName evidence="2">Uncharacterized protein</fullName>
    </submittedName>
</protein>
<dbReference type="EMBL" id="KN846958">
    <property type="protein sequence ID" value="KIW69545.1"/>
    <property type="molecule type" value="Genomic_DNA"/>
</dbReference>
<name>A0A0D2FSP7_9EURO</name>
<evidence type="ECO:0000256" key="1">
    <source>
        <dbReference type="SAM" id="MobiDB-lite"/>
    </source>
</evidence>
<evidence type="ECO:0000313" key="2">
    <source>
        <dbReference type="EMBL" id="KIW69545.1"/>
    </source>
</evidence>
<sequence>MSQSCTRHTQILRSTLCGAGLLVHKSSFQGGYSVFVPASLGGVLLLDSRPYALLPAKIFLPPVPGSESKAASLEHDYASQELDFVPNTVEPRNTDDILTNDTPSDDVLADEGKDRRNCAAIHPDLEVVVSFVDTGLERLSKSVKIVDHNGGDVPKKGETGDRHGYGEARACYVNLDYGWALLDLKDVQTDSDYYPDLEALLINRIWHPECEEDEDANTDGRAITFIKSIPEDGPEERNLDLEEEGEEEGSLPRLCTCTSRRGPQDTTVLDGYMFASFAGTGGTSRHNVLCLEYEYGGMRDHGSWVVDPRTGEWWGMLVMEQYGLSYAVPAEAIVENIKSVLGVREVTLPLPKPRPQPLKEDMVAHYSVQPRAHTPRTVANSSRA</sequence>
<dbReference type="HOGENOM" id="CLU_719605_0_0_1"/>
<proteinExistence type="predicted"/>
<dbReference type="AlphaFoldDB" id="A0A0D2FSP7"/>
<dbReference type="Proteomes" id="UP000054266">
    <property type="component" value="Unassembled WGS sequence"/>
</dbReference>
<gene>
    <name evidence="2" type="ORF">PV04_05417</name>
</gene>
<feature type="region of interest" description="Disordered" evidence="1">
    <location>
        <begin position="231"/>
        <end position="253"/>
    </location>
</feature>
<keyword evidence="3" id="KW-1185">Reference proteome</keyword>
<evidence type="ECO:0000313" key="3">
    <source>
        <dbReference type="Proteomes" id="UP000054266"/>
    </source>
</evidence>
<organism evidence="2 3">
    <name type="scientific">Phialophora macrospora</name>
    <dbReference type="NCBI Taxonomy" id="1851006"/>
    <lineage>
        <taxon>Eukaryota</taxon>
        <taxon>Fungi</taxon>
        <taxon>Dikarya</taxon>
        <taxon>Ascomycota</taxon>
        <taxon>Pezizomycotina</taxon>
        <taxon>Eurotiomycetes</taxon>
        <taxon>Chaetothyriomycetidae</taxon>
        <taxon>Chaetothyriales</taxon>
        <taxon>Herpotrichiellaceae</taxon>
        <taxon>Phialophora</taxon>
    </lineage>
</organism>
<reference evidence="2 3" key="1">
    <citation type="submission" date="2015-01" db="EMBL/GenBank/DDBJ databases">
        <title>The Genome Sequence of Capronia semiimmersa CBS27337.</title>
        <authorList>
            <consortium name="The Broad Institute Genomics Platform"/>
            <person name="Cuomo C."/>
            <person name="de Hoog S."/>
            <person name="Gorbushina A."/>
            <person name="Stielow B."/>
            <person name="Teixiera M."/>
            <person name="Abouelleil A."/>
            <person name="Chapman S.B."/>
            <person name="Priest M."/>
            <person name="Young S.K."/>
            <person name="Wortman J."/>
            <person name="Nusbaum C."/>
            <person name="Birren B."/>
        </authorList>
    </citation>
    <scope>NUCLEOTIDE SEQUENCE [LARGE SCALE GENOMIC DNA]</scope>
    <source>
        <strain evidence="2 3">CBS 27337</strain>
    </source>
</reference>
<accession>A0A0D2FSP7</accession>